<gene>
    <name evidence="1" type="ORF">SDC9_127351</name>
</gene>
<name>A0A645CTS1_9ZZZZ</name>
<reference evidence="1" key="1">
    <citation type="submission" date="2019-08" db="EMBL/GenBank/DDBJ databases">
        <authorList>
            <person name="Kucharzyk K."/>
            <person name="Murdoch R.W."/>
            <person name="Higgins S."/>
            <person name="Loffler F."/>
        </authorList>
    </citation>
    <scope>NUCLEOTIDE SEQUENCE</scope>
</reference>
<evidence type="ECO:0000313" key="1">
    <source>
        <dbReference type="EMBL" id="MPM80304.1"/>
    </source>
</evidence>
<sequence>MHGIRGHDQRLIDLAQLQLDVDELIREQLALGVVERGLGLDRARGRVDGVVQRIELALGQHLLLLAVPEFDGHELALAQLLGQHTDMGLGDGENSVDGANLGDRHQSVGIGRIDHVAEVGLAQTQAARDGSRDPGIAQLQLGRIDLPLIGRHRALQLAHQCGLGIDLLAGNRVLCLQLLVALQIQLRILELGLIACQRALHLRQRGGKTARVDLGKQLTGLDFVTFLEVQLEQLARDLGTHHSRGTCIHGADGADEHAHITLLHHTYAHRLSLAHATGASRPHATIAPGTCTGPARSLFRSCSRRRIAACTLLLRIPPIATASGCQGDHHRGKQCGPDLAQL</sequence>
<organism evidence="1">
    <name type="scientific">bioreactor metagenome</name>
    <dbReference type="NCBI Taxonomy" id="1076179"/>
    <lineage>
        <taxon>unclassified sequences</taxon>
        <taxon>metagenomes</taxon>
        <taxon>ecological metagenomes</taxon>
    </lineage>
</organism>
<comment type="caution">
    <text evidence="1">The sequence shown here is derived from an EMBL/GenBank/DDBJ whole genome shotgun (WGS) entry which is preliminary data.</text>
</comment>
<dbReference type="EMBL" id="VSSQ01029962">
    <property type="protein sequence ID" value="MPM80304.1"/>
    <property type="molecule type" value="Genomic_DNA"/>
</dbReference>
<accession>A0A645CTS1</accession>
<proteinExistence type="predicted"/>
<protein>
    <recommendedName>
        <fullName evidence="2">NAD-specific glutamate dehydrogenase</fullName>
    </recommendedName>
</protein>
<evidence type="ECO:0008006" key="2">
    <source>
        <dbReference type="Google" id="ProtNLM"/>
    </source>
</evidence>
<dbReference type="AlphaFoldDB" id="A0A645CTS1"/>